<evidence type="ECO:0000313" key="3">
    <source>
        <dbReference type="Proteomes" id="UP000777774"/>
    </source>
</evidence>
<gene>
    <name evidence="2" type="ORF">HGA02_11655</name>
</gene>
<reference evidence="2 3" key="1">
    <citation type="submission" date="2020-04" db="EMBL/GenBank/DDBJ databases">
        <title>MicrobeNet Type strains.</title>
        <authorList>
            <person name="Nicholson A.C."/>
        </authorList>
    </citation>
    <scope>NUCLEOTIDE SEQUENCE [LARGE SCALE GENOMIC DNA]</scope>
    <source>
        <strain evidence="2 3">ATCC BAA-787</strain>
    </source>
</reference>
<feature type="non-terminal residue" evidence="2">
    <location>
        <position position="90"/>
    </location>
</feature>
<protein>
    <submittedName>
        <fullName evidence="2">Dipeptidase</fullName>
    </submittedName>
</protein>
<sequence>MTDQRAPETPTDPTARLDELRTRTASAFAGIRTDLEALVRIPSVSNAAFDQAHVRSSADAVADLLRGAGLDEVDVLTVTTADGRTGAPAV</sequence>
<evidence type="ECO:0000256" key="1">
    <source>
        <dbReference type="SAM" id="MobiDB-lite"/>
    </source>
</evidence>
<organism evidence="2 3">
    <name type="scientific">Cellulomonas septica</name>
    <dbReference type="NCBI Taxonomy" id="285080"/>
    <lineage>
        <taxon>Bacteria</taxon>
        <taxon>Bacillati</taxon>
        <taxon>Actinomycetota</taxon>
        <taxon>Actinomycetes</taxon>
        <taxon>Micrococcales</taxon>
        <taxon>Cellulomonadaceae</taxon>
        <taxon>Cellulomonas</taxon>
    </lineage>
</organism>
<dbReference type="EMBL" id="JAAXOY010000285">
    <property type="protein sequence ID" value="NKY40161.1"/>
    <property type="molecule type" value="Genomic_DNA"/>
</dbReference>
<comment type="caution">
    <text evidence="2">The sequence shown here is derived from an EMBL/GenBank/DDBJ whole genome shotgun (WGS) entry which is preliminary data.</text>
</comment>
<accession>A0ABX1K3Q8</accession>
<proteinExistence type="predicted"/>
<feature type="region of interest" description="Disordered" evidence="1">
    <location>
        <begin position="1"/>
        <end position="20"/>
    </location>
</feature>
<dbReference type="Proteomes" id="UP000777774">
    <property type="component" value="Unassembled WGS sequence"/>
</dbReference>
<dbReference type="Gene3D" id="3.40.630.10">
    <property type="entry name" value="Zn peptidases"/>
    <property type="match status" value="1"/>
</dbReference>
<evidence type="ECO:0000313" key="2">
    <source>
        <dbReference type="EMBL" id="NKY40161.1"/>
    </source>
</evidence>
<name>A0ABX1K3Q8_9CELL</name>
<keyword evidence="3" id="KW-1185">Reference proteome</keyword>